<organism evidence="10 11">
    <name type="scientific">Desmophyllum pertusum</name>
    <dbReference type="NCBI Taxonomy" id="174260"/>
    <lineage>
        <taxon>Eukaryota</taxon>
        <taxon>Metazoa</taxon>
        <taxon>Cnidaria</taxon>
        <taxon>Anthozoa</taxon>
        <taxon>Hexacorallia</taxon>
        <taxon>Scleractinia</taxon>
        <taxon>Caryophylliina</taxon>
        <taxon>Caryophylliidae</taxon>
        <taxon>Desmophyllum</taxon>
    </lineage>
</organism>
<dbReference type="InterPro" id="IPR017452">
    <property type="entry name" value="GPCR_Rhodpsn_7TM"/>
</dbReference>
<protein>
    <recommendedName>
        <fullName evidence="9">G-protein coupled receptors family 1 profile domain-containing protein</fullName>
    </recommendedName>
</protein>
<gene>
    <name evidence="10" type="ORF">OS493_040482</name>
</gene>
<evidence type="ECO:0000256" key="2">
    <source>
        <dbReference type="ARBA" id="ARBA00022692"/>
    </source>
</evidence>
<accession>A0A9X0CMH2</accession>
<reference evidence="10" key="1">
    <citation type="submission" date="2023-01" db="EMBL/GenBank/DDBJ databases">
        <title>Genome assembly of the deep-sea coral Lophelia pertusa.</title>
        <authorList>
            <person name="Herrera S."/>
            <person name="Cordes E."/>
        </authorList>
    </citation>
    <scope>NUCLEOTIDE SEQUENCE</scope>
    <source>
        <strain evidence="10">USNM1676648</strain>
        <tissue evidence="10">Polyp</tissue>
    </source>
</reference>
<feature type="domain" description="G-protein coupled receptors family 1 profile" evidence="9">
    <location>
        <begin position="1"/>
        <end position="97"/>
    </location>
</feature>
<keyword evidence="4" id="KW-0297">G-protein coupled receptor</keyword>
<dbReference type="InterPro" id="IPR050125">
    <property type="entry name" value="GPCR_opsins"/>
</dbReference>
<evidence type="ECO:0000256" key="1">
    <source>
        <dbReference type="ARBA" id="ARBA00004141"/>
    </source>
</evidence>
<dbReference type="Proteomes" id="UP001163046">
    <property type="component" value="Unassembled WGS sequence"/>
</dbReference>
<proteinExistence type="predicted"/>
<evidence type="ECO:0000256" key="5">
    <source>
        <dbReference type="ARBA" id="ARBA00023136"/>
    </source>
</evidence>
<dbReference type="OrthoDB" id="5988006at2759"/>
<comment type="subcellular location">
    <subcellularLocation>
        <location evidence="1">Membrane</location>
        <topology evidence="1">Multi-pass membrane protein</topology>
    </subcellularLocation>
</comment>
<comment type="caution">
    <text evidence="10">The sequence shown here is derived from an EMBL/GenBank/DDBJ whole genome shotgun (WGS) entry which is preliminary data.</text>
</comment>
<dbReference type="GO" id="GO:0016020">
    <property type="term" value="C:membrane"/>
    <property type="evidence" value="ECO:0007669"/>
    <property type="project" value="UniProtKB-SubCell"/>
</dbReference>
<evidence type="ECO:0000259" key="9">
    <source>
        <dbReference type="PROSITE" id="PS50262"/>
    </source>
</evidence>
<evidence type="ECO:0000256" key="6">
    <source>
        <dbReference type="ARBA" id="ARBA00023170"/>
    </source>
</evidence>
<evidence type="ECO:0000256" key="3">
    <source>
        <dbReference type="ARBA" id="ARBA00022989"/>
    </source>
</evidence>
<dbReference type="AlphaFoldDB" id="A0A9X0CMH2"/>
<dbReference type="EMBL" id="MU827215">
    <property type="protein sequence ID" value="KAJ7367423.1"/>
    <property type="molecule type" value="Genomic_DNA"/>
</dbReference>
<keyword evidence="6" id="KW-0675">Receptor</keyword>
<feature type="transmembrane region" description="Helical" evidence="8">
    <location>
        <begin position="5"/>
        <end position="24"/>
    </location>
</feature>
<dbReference type="InterPro" id="IPR000276">
    <property type="entry name" value="GPCR_Rhodpsn"/>
</dbReference>
<dbReference type="SUPFAM" id="SSF81321">
    <property type="entry name" value="Family A G protein-coupled receptor-like"/>
    <property type="match status" value="1"/>
</dbReference>
<evidence type="ECO:0000313" key="10">
    <source>
        <dbReference type="EMBL" id="KAJ7367423.1"/>
    </source>
</evidence>
<keyword evidence="7" id="KW-0807">Transducer</keyword>
<evidence type="ECO:0000256" key="7">
    <source>
        <dbReference type="ARBA" id="ARBA00023224"/>
    </source>
</evidence>
<keyword evidence="3 8" id="KW-1133">Transmembrane helix</keyword>
<feature type="transmembrane region" description="Helical" evidence="8">
    <location>
        <begin position="77"/>
        <end position="97"/>
    </location>
</feature>
<dbReference type="GO" id="GO:0004930">
    <property type="term" value="F:G protein-coupled receptor activity"/>
    <property type="evidence" value="ECO:0007669"/>
    <property type="project" value="UniProtKB-KW"/>
</dbReference>
<sequence length="197" mass="22010">MINLALADIFIVVFGYPIAIHANLRGELLDTSHCVWAGFVNGTVGIASIFTLTEMIVVTYNGLKQISTTARLSRRQVICLIGSAWLYGGLCMLPPLLGWNRFVLAASKLVVVLFGQGNQLQIQLTIFSLLYWPCSSSCRPRKCRDPNKTAKLWTKDSAHDSNVCDRFCVELVAILFRQPRCSFHQKSRDSIRGSRNS</sequence>
<evidence type="ECO:0000256" key="4">
    <source>
        <dbReference type="ARBA" id="ARBA00023040"/>
    </source>
</evidence>
<feature type="transmembrane region" description="Helical" evidence="8">
    <location>
        <begin position="36"/>
        <end position="57"/>
    </location>
</feature>
<dbReference type="Gene3D" id="1.20.1070.10">
    <property type="entry name" value="Rhodopsin 7-helix transmembrane proteins"/>
    <property type="match status" value="1"/>
</dbReference>
<name>A0A9X0CMH2_9CNID</name>
<dbReference type="PANTHER" id="PTHR24240">
    <property type="entry name" value="OPSIN"/>
    <property type="match status" value="1"/>
</dbReference>
<evidence type="ECO:0000313" key="11">
    <source>
        <dbReference type="Proteomes" id="UP001163046"/>
    </source>
</evidence>
<dbReference type="PROSITE" id="PS50262">
    <property type="entry name" value="G_PROTEIN_RECEP_F1_2"/>
    <property type="match status" value="1"/>
</dbReference>
<dbReference type="Pfam" id="PF00001">
    <property type="entry name" value="7tm_1"/>
    <property type="match status" value="1"/>
</dbReference>
<keyword evidence="5 8" id="KW-0472">Membrane</keyword>
<keyword evidence="11" id="KW-1185">Reference proteome</keyword>
<keyword evidence="2 8" id="KW-0812">Transmembrane</keyword>
<evidence type="ECO:0000256" key="8">
    <source>
        <dbReference type="SAM" id="Phobius"/>
    </source>
</evidence>